<dbReference type="PRINTS" id="PR00421">
    <property type="entry name" value="THIOREDOXIN"/>
</dbReference>
<proteinExistence type="inferred from homology"/>
<keyword evidence="4" id="KW-1015">Disulfide bond</keyword>
<evidence type="ECO:0000256" key="7">
    <source>
        <dbReference type="SAM" id="MobiDB-lite"/>
    </source>
</evidence>
<keyword evidence="3" id="KW-0249">Electron transport</keyword>
<keyword evidence="5" id="KW-0676">Redox-active center</keyword>
<evidence type="ECO:0000256" key="5">
    <source>
        <dbReference type="ARBA" id="ARBA00023284"/>
    </source>
</evidence>
<evidence type="ECO:0000256" key="1">
    <source>
        <dbReference type="ARBA" id="ARBA00022448"/>
    </source>
</evidence>
<evidence type="ECO:0000256" key="3">
    <source>
        <dbReference type="ARBA" id="ARBA00022982"/>
    </source>
</evidence>
<dbReference type="AlphaFoldDB" id="A0AAX6DUD5"/>
<dbReference type="Proteomes" id="UP001140949">
    <property type="component" value="Unassembled WGS sequence"/>
</dbReference>
<dbReference type="InterPro" id="IPR005746">
    <property type="entry name" value="Thioredoxin"/>
</dbReference>
<sequence length="204" mass="22189">MCTKTTKLLSPSSSSSVTQTKQSKEGGRAMALEACFQLTPAISTVTRTPARTRALHAQNSRNIKLLPIKEPNKALSPFIQTSRPHSLICHATNAVDEVLEVSDNSWKELVVESKVPLVVVDFWAPSCGPCKIVAPVMDELAKDYAGKIACYKINTDDNLKMASQHGIRSIPTILFFKKGELMEGITGAVKKSALCAVIDKYLEA</sequence>
<dbReference type="CDD" id="cd02947">
    <property type="entry name" value="TRX_family"/>
    <property type="match status" value="1"/>
</dbReference>
<comment type="caution">
    <text evidence="9">The sequence shown here is derived from an EMBL/GenBank/DDBJ whole genome shotgun (WGS) entry which is preliminary data.</text>
</comment>
<keyword evidence="1" id="KW-0813">Transport</keyword>
<evidence type="ECO:0000313" key="10">
    <source>
        <dbReference type="Proteomes" id="UP001140949"/>
    </source>
</evidence>
<evidence type="ECO:0000256" key="4">
    <source>
        <dbReference type="ARBA" id="ARBA00023157"/>
    </source>
</evidence>
<reference evidence="9" key="1">
    <citation type="journal article" date="2023" name="GigaByte">
        <title>Genome assembly of the bearded iris, Iris pallida Lam.</title>
        <authorList>
            <person name="Bruccoleri R.E."/>
            <person name="Oakeley E.J."/>
            <person name="Faust A.M.E."/>
            <person name="Altorfer M."/>
            <person name="Dessus-Babus S."/>
            <person name="Burckhardt D."/>
            <person name="Oertli M."/>
            <person name="Naumann U."/>
            <person name="Petersen F."/>
            <person name="Wong J."/>
        </authorList>
    </citation>
    <scope>NUCLEOTIDE SEQUENCE</scope>
    <source>
        <strain evidence="9">GSM-AAB239-AS_SAM_17_03QT</strain>
    </source>
</reference>
<dbReference type="PROSITE" id="PS51352">
    <property type="entry name" value="THIOREDOXIN_2"/>
    <property type="match status" value="1"/>
</dbReference>
<evidence type="ECO:0000313" key="9">
    <source>
        <dbReference type="EMBL" id="KAJ6795447.1"/>
    </source>
</evidence>
<organism evidence="9 10">
    <name type="scientific">Iris pallida</name>
    <name type="common">Sweet iris</name>
    <dbReference type="NCBI Taxonomy" id="29817"/>
    <lineage>
        <taxon>Eukaryota</taxon>
        <taxon>Viridiplantae</taxon>
        <taxon>Streptophyta</taxon>
        <taxon>Embryophyta</taxon>
        <taxon>Tracheophyta</taxon>
        <taxon>Spermatophyta</taxon>
        <taxon>Magnoliopsida</taxon>
        <taxon>Liliopsida</taxon>
        <taxon>Asparagales</taxon>
        <taxon>Iridaceae</taxon>
        <taxon>Iridoideae</taxon>
        <taxon>Irideae</taxon>
        <taxon>Iris</taxon>
    </lineage>
</organism>
<evidence type="ECO:0000259" key="8">
    <source>
        <dbReference type="PROSITE" id="PS51352"/>
    </source>
</evidence>
<dbReference type="FunFam" id="3.40.30.10:FF:000001">
    <property type="entry name" value="Thioredoxin"/>
    <property type="match status" value="1"/>
</dbReference>
<dbReference type="PANTHER" id="PTHR45663">
    <property type="entry name" value="GEO12009P1"/>
    <property type="match status" value="1"/>
</dbReference>
<feature type="compositionally biased region" description="Low complexity" evidence="7">
    <location>
        <begin position="1"/>
        <end position="21"/>
    </location>
</feature>
<feature type="region of interest" description="Disordered" evidence="7">
    <location>
        <begin position="1"/>
        <end position="24"/>
    </location>
</feature>
<dbReference type="EMBL" id="JANAVB010041818">
    <property type="protein sequence ID" value="KAJ6795447.1"/>
    <property type="molecule type" value="Genomic_DNA"/>
</dbReference>
<dbReference type="Gene3D" id="3.40.30.10">
    <property type="entry name" value="Glutaredoxin"/>
    <property type="match status" value="1"/>
</dbReference>
<dbReference type="GO" id="GO:0005737">
    <property type="term" value="C:cytoplasm"/>
    <property type="evidence" value="ECO:0007669"/>
    <property type="project" value="TreeGrafter"/>
</dbReference>
<dbReference type="Pfam" id="PF00085">
    <property type="entry name" value="Thioredoxin"/>
    <property type="match status" value="1"/>
</dbReference>
<comment type="similarity">
    <text evidence="6">Belongs to the thioredoxin family. Plant M-type subfamily.</text>
</comment>
<dbReference type="InterPro" id="IPR036249">
    <property type="entry name" value="Thioredoxin-like_sf"/>
</dbReference>
<feature type="domain" description="Thioredoxin" evidence="8">
    <location>
        <begin position="64"/>
        <end position="203"/>
    </location>
</feature>
<keyword evidence="2" id="KW-0809">Transit peptide</keyword>
<name>A0AAX6DUD5_IRIPA</name>
<gene>
    <name evidence="9" type="ORF">M6B38_226770</name>
</gene>
<accession>A0AAX6DUD5</accession>
<dbReference type="GO" id="GO:0015035">
    <property type="term" value="F:protein-disulfide reductase activity"/>
    <property type="evidence" value="ECO:0007669"/>
    <property type="project" value="InterPro"/>
</dbReference>
<reference evidence="9" key="2">
    <citation type="submission" date="2023-04" db="EMBL/GenBank/DDBJ databases">
        <authorList>
            <person name="Bruccoleri R.E."/>
            <person name="Oakeley E.J."/>
            <person name="Faust A.-M."/>
            <person name="Dessus-Babus S."/>
            <person name="Altorfer M."/>
            <person name="Burckhardt D."/>
            <person name="Oertli M."/>
            <person name="Naumann U."/>
            <person name="Petersen F."/>
            <person name="Wong J."/>
        </authorList>
    </citation>
    <scope>NUCLEOTIDE SEQUENCE</scope>
    <source>
        <strain evidence="9">GSM-AAB239-AS_SAM_17_03QT</strain>
        <tissue evidence="9">Leaf</tissue>
    </source>
</reference>
<keyword evidence="10" id="KW-1185">Reference proteome</keyword>
<evidence type="ECO:0000256" key="2">
    <source>
        <dbReference type="ARBA" id="ARBA00022946"/>
    </source>
</evidence>
<protein>
    <recommendedName>
        <fullName evidence="8">Thioredoxin domain-containing protein</fullName>
    </recommendedName>
</protein>
<dbReference type="SUPFAM" id="SSF52833">
    <property type="entry name" value="Thioredoxin-like"/>
    <property type="match status" value="1"/>
</dbReference>
<dbReference type="InterPro" id="IPR013766">
    <property type="entry name" value="Thioredoxin_domain"/>
</dbReference>
<evidence type="ECO:0000256" key="6">
    <source>
        <dbReference type="ARBA" id="ARBA00038056"/>
    </source>
</evidence>
<dbReference type="NCBIfam" id="TIGR01068">
    <property type="entry name" value="thioredoxin"/>
    <property type="match status" value="1"/>
</dbReference>
<dbReference type="PANTHER" id="PTHR45663:SF42">
    <property type="entry name" value="THIOREDOXIN M5, CHLOROPLASTIC"/>
    <property type="match status" value="1"/>
</dbReference>